<dbReference type="AlphaFoldDB" id="A0ABD5SUE6"/>
<accession>A0ABD5SUE6</accession>
<evidence type="ECO:0000313" key="3">
    <source>
        <dbReference type="Proteomes" id="UP001596383"/>
    </source>
</evidence>
<evidence type="ECO:0000313" key="2">
    <source>
        <dbReference type="EMBL" id="MFC6767406.1"/>
    </source>
</evidence>
<comment type="caution">
    <text evidence="2">The sequence shown here is derived from an EMBL/GenBank/DDBJ whole genome shotgun (WGS) entry which is preliminary data.</text>
</comment>
<dbReference type="RefSeq" id="WP_273740299.1">
    <property type="nucleotide sequence ID" value="NZ_JAQIVI010000369.1"/>
</dbReference>
<keyword evidence="3" id="KW-1185">Reference proteome</keyword>
<dbReference type="Proteomes" id="UP001596383">
    <property type="component" value="Unassembled WGS sequence"/>
</dbReference>
<dbReference type="EMBL" id="JBHSWV010000369">
    <property type="protein sequence ID" value="MFC6767406.1"/>
    <property type="molecule type" value="Genomic_DNA"/>
</dbReference>
<feature type="compositionally biased region" description="Acidic residues" evidence="1">
    <location>
        <begin position="11"/>
        <end position="30"/>
    </location>
</feature>
<proteinExistence type="predicted"/>
<sequence>MATIGYRSDPDETVSEDISAESASEAETEEGVPTSEEPAGADGVASSEQQQ</sequence>
<evidence type="ECO:0000256" key="1">
    <source>
        <dbReference type="SAM" id="MobiDB-lite"/>
    </source>
</evidence>
<organism evidence="2 3">
    <name type="scientific">Natrinema soli</name>
    <dbReference type="NCBI Taxonomy" id="1930624"/>
    <lineage>
        <taxon>Archaea</taxon>
        <taxon>Methanobacteriati</taxon>
        <taxon>Methanobacteriota</taxon>
        <taxon>Stenosarchaea group</taxon>
        <taxon>Halobacteria</taxon>
        <taxon>Halobacteriales</taxon>
        <taxon>Natrialbaceae</taxon>
        <taxon>Natrinema</taxon>
    </lineage>
</organism>
<protein>
    <submittedName>
        <fullName evidence="2">Uncharacterized protein</fullName>
    </submittedName>
</protein>
<name>A0ABD5SUE6_9EURY</name>
<reference evidence="2 3" key="1">
    <citation type="journal article" date="2019" name="Int. J. Syst. Evol. Microbiol.">
        <title>The Global Catalogue of Microorganisms (GCM) 10K type strain sequencing project: providing services to taxonomists for standard genome sequencing and annotation.</title>
        <authorList>
            <consortium name="The Broad Institute Genomics Platform"/>
            <consortium name="The Broad Institute Genome Sequencing Center for Infectious Disease"/>
            <person name="Wu L."/>
            <person name="Ma J."/>
        </authorList>
    </citation>
    <scope>NUCLEOTIDE SEQUENCE [LARGE SCALE GENOMIC DNA]</scope>
    <source>
        <strain evidence="2 3">LMG 29247</strain>
    </source>
</reference>
<gene>
    <name evidence="2" type="ORF">ACFQE6_21185</name>
</gene>
<feature type="region of interest" description="Disordered" evidence="1">
    <location>
        <begin position="1"/>
        <end position="51"/>
    </location>
</feature>